<dbReference type="AlphaFoldDB" id="A0A3B0T693"/>
<dbReference type="InterPro" id="IPR013424">
    <property type="entry name" value="Ice-binding_C"/>
</dbReference>
<reference evidence="3" key="1">
    <citation type="submission" date="2018-06" db="EMBL/GenBank/DDBJ databases">
        <authorList>
            <person name="Zhirakovskaya E."/>
        </authorList>
    </citation>
    <scope>NUCLEOTIDE SEQUENCE</scope>
</reference>
<dbReference type="NCBIfam" id="TIGR02595">
    <property type="entry name" value="PEP_CTERM"/>
    <property type="match status" value="1"/>
</dbReference>
<feature type="domain" description="Ice-binding protein C-terminal" evidence="2">
    <location>
        <begin position="178"/>
        <end position="201"/>
    </location>
</feature>
<evidence type="ECO:0000259" key="2">
    <source>
        <dbReference type="Pfam" id="PF07589"/>
    </source>
</evidence>
<accession>A0A3B0T693</accession>
<dbReference type="EMBL" id="UOEF01000350">
    <property type="protein sequence ID" value="VAW02436.1"/>
    <property type="molecule type" value="Genomic_DNA"/>
</dbReference>
<evidence type="ECO:0000256" key="1">
    <source>
        <dbReference type="SAM" id="MobiDB-lite"/>
    </source>
</evidence>
<protein>
    <recommendedName>
        <fullName evidence="2">Ice-binding protein C-terminal domain-containing protein</fullName>
    </recommendedName>
</protein>
<sequence>MIDLFKLRSRRRTFIALAFAAMLLLGIAASNSSPPLREAGVEKLAEIGNAIAMLVSRSPGERTTATLTKTKSRQHRNAANELEKPAESAKAAPKRSRIIRGVDNNPADKLAVPGPAAQDPLIKDVSAQNPISGEDVEIANFPGIVGPGFIFDYPNPGGGFGGGGTIVDPPAGNPVSGVPEPESWIIMLLGMGLIGWALRRRPGRAIAEEPCGHSIH</sequence>
<evidence type="ECO:0000313" key="3">
    <source>
        <dbReference type="EMBL" id="VAW02436.1"/>
    </source>
</evidence>
<gene>
    <name evidence="3" type="ORF">MNBD_ALPHA04-1007</name>
</gene>
<dbReference type="NCBIfam" id="NF035944">
    <property type="entry name" value="PEPxxWA-CTERM"/>
    <property type="match status" value="1"/>
</dbReference>
<organism evidence="3">
    <name type="scientific">hydrothermal vent metagenome</name>
    <dbReference type="NCBI Taxonomy" id="652676"/>
    <lineage>
        <taxon>unclassified sequences</taxon>
        <taxon>metagenomes</taxon>
        <taxon>ecological metagenomes</taxon>
    </lineage>
</organism>
<name>A0A3B0T693_9ZZZZ</name>
<dbReference type="Pfam" id="PF07589">
    <property type="entry name" value="PEP-CTERM"/>
    <property type="match status" value="1"/>
</dbReference>
<proteinExistence type="predicted"/>
<feature type="region of interest" description="Disordered" evidence="1">
    <location>
        <begin position="70"/>
        <end position="117"/>
    </location>
</feature>